<dbReference type="CDD" id="cd19374">
    <property type="entry name" value="UDG-F3_SMUG1-like"/>
    <property type="match status" value="1"/>
</dbReference>
<dbReference type="PANTHER" id="PTHR13235:SF2">
    <property type="entry name" value="SINGLE-STRAND SELECTIVE MONOFUNCTIONAL URACIL DNA GLYCOSYLASE"/>
    <property type="match status" value="1"/>
</dbReference>
<proteinExistence type="inferred from homology"/>
<dbReference type="SUPFAM" id="SSF52141">
    <property type="entry name" value="Uracil-DNA glycosylase-like"/>
    <property type="match status" value="1"/>
</dbReference>
<evidence type="ECO:0000256" key="2">
    <source>
        <dbReference type="ARBA" id="ARBA00007889"/>
    </source>
</evidence>
<dbReference type="AlphaFoldDB" id="A0AA88H495"/>
<comment type="subcellular location">
    <subcellularLocation>
        <location evidence="1">Nucleus</location>
    </subcellularLocation>
</comment>
<keyword evidence="3" id="KW-0227">DNA damage</keyword>
<dbReference type="GO" id="GO:0006284">
    <property type="term" value="P:base-excision repair"/>
    <property type="evidence" value="ECO:0007669"/>
    <property type="project" value="InterPro"/>
</dbReference>
<dbReference type="GO" id="GO:0005634">
    <property type="term" value="C:nucleus"/>
    <property type="evidence" value="ECO:0007669"/>
    <property type="project" value="UniProtKB-SubCell"/>
</dbReference>
<dbReference type="InterPro" id="IPR039134">
    <property type="entry name" value="SMUG1"/>
</dbReference>
<dbReference type="Pfam" id="PF03167">
    <property type="entry name" value="UDG"/>
    <property type="match status" value="1"/>
</dbReference>
<dbReference type="InterPro" id="IPR036895">
    <property type="entry name" value="Uracil-DNA_glycosylase-like_sf"/>
</dbReference>
<evidence type="ECO:0000256" key="7">
    <source>
        <dbReference type="ARBA" id="ARBA00023242"/>
    </source>
</evidence>
<dbReference type="GO" id="GO:0003677">
    <property type="term" value="F:DNA binding"/>
    <property type="evidence" value="ECO:0007669"/>
    <property type="project" value="UniProtKB-KW"/>
</dbReference>
<comment type="caution">
    <text evidence="9">The sequence shown here is derived from an EMBL/GenBank/DDBJ whole genome shotgun (WGS) entry which is preliminary data.</text>
</comment>
<evidence type="ECO:0000256" key="3">
    <source>
        <dbReference type="ARBA" id="ARBA00022763"/>
    </source>
</evidence>
<feature type="domain" description="Uracil-DNA glycosylase-like" evidence="8">
    <location>
        <begin position="67"/>
        <end position="245"/>
    </location>
</feature>
<protein>
    <recommendedName>
        <fullName evidence="8">Uracil-DNA glycosylase-like domain-containing protein</fullName>
    </recommendedName>
</protein>
<dbReference type="EMBL" id="JAVRJZ010000021">
    <property type="protein sequence ID" value="KAK2704515.1"/>
    <property type="molecule type" value="Genomic_DNA"/>
</dbReference>
<evidence type="ECO:0000256" key="4">
    <source>
        <dbReference type="ARBA" id="ARBA00022801"/>
    </source>
</evidence>
<organism evidence="9 10">
    <name type="scientific">Artemia franciscana</name>
    <name type="common">Brine shrimp</name>
    <name type="synonym">Artemia sanfranciscana</name>
    <dbReference type="NCBI Taxonomy" id="6661"/>
    <lineage>
        <taxon>Eukaryota</taxon>
        <taxon>Metazoa</taxon>
        <taxon>Ecdysozoa</taxon>
        <taxon>Arthropoda</taxon>
        <taxon>Crustacea</taxon>
        <taxon>Branchiopoda</taxon>
        <taxon>Anostraca</taxon>
        <taxon>Artemiidae</taxon>
        <taxon>Artemia</taxon>
    </lineage>
</organism>
<dbReference type="FunFam" id="3.40.470.10:FF:000005">
    <property type="entry name" value="Single-strand selective monofunctional uracil DNA glycosylase"/>
    <property type="match status" value="1"/>
</dbReference>
<evidence type="ECO:0000259" key="8">
    <source>
        <dbReference type="Pfam" id="PF03167"/>
    </source>
</evidence>
<accession>A0AA88H495</accession>
<keyword evidence="6" id="KW-0234">DNA repair</keyword>
<reference evidence="9" key="1">
    <citation type="submission" date="2023-07" db="EMBL/GenBank/DDBJ databases">
        <title>Chromosome-level genome assembly of Artemia franciscana.</title>
        <authorList>
            <person name="Jo E."/>
        </authorList>
    </citation>
    <scope>NUCLEOTIDE SEQUENCE</scope>
    <source>
        <tissue evidence="9">Whole body</tissue>
    </source>
</reference>
<dbReference type="Gene3D" id="3.40.470.10">
    <property type="entry name" value="Uracil-DNA glycosylase-like domain"/>
    <property type="match status" value="1"/>
</dbReference>
<evidence type="ECO:0000256" key="1">
    <source>
        <dbReference type="ARBA" id="ARBA00004123"/>
    </source>
</evidence>
<name>A0AA88H495_ARTSF</name>
<evidence type="ECO:0000313" key="9">
    <source>
        <dbReference type="EMBL" id="KAK2704515.1"/>
    </source>
</evidence>
<evidence type="ECO:0000313" key="10">
    <source>
        <dbReference type="Proteomes" id="UP001187531"/>
    </source>
</evidence>
<dbReference type="InterPro" id="IPR005122">
    <property type="entry name" value="Uracil-DNA_glycosylase-like"/>
</dbReference>
<comment type="similarity">
    <text evidence="2">Belongs to the uracil-DNA glycosylase (UDG) superfamily. SMUG1 family.</text>
</comment>
<sequence>MTHNMAAAFTEQHLLPVTKTVGQLVLTIEKELAGSLLGLNYSDSGVTHIYNPVDYARVPHEIFVTKFCKETISTLLIGMNPGPWGMVQTGVPFGEVSIVRDWLNIIGEVIKPANEHPKRPILGFQCHRSEISGKRFWAFLRDLSGTPERLFETLFMYNYCPLSFMKISGKNVTPPELKLTERKILLSLCDAALLEVIKVLRPKSLLCVGNFVFKQVSGVVKKANLDVKVGLLMHPSPINPRANKNWAEEAKKTFDQLGISGYFSNLHDVTDA</sequence>
<keyword evidence="4" id="KW-0378">Hydrolase</keyword>
<keyword evidence="5" id="KW-0238">DNA-binding</keyword>
<keyword evidence="10" id="KW-1185">Reference proteome</keyword>
<evidence type="ECO:0000256" key="5">
    <source>
        <dbReference type="ARBA" id="ARBA00023125"/>
    </source>
</evidence>
<keyword evidence="7" id="KW-0539">Nucleus</keyword>
<dbReference type="PANTHER" id="PTHR13235">
    <property type="entry name" value="SINGLE-STRAND SELECTIVE MONOFUNCTIONAL URACIL DNA GLYCOSYLASE"/>
    <property type="match status" value="1"/>
</dbReference>
<gene>
    <name evidence="9" type="ORF">QYM36_016794</name>
</gene>
<dbReference type="GO" id="GO:0017065">
    <property type="term" value="F:single-strand selective uracil DNA N-glycosylase activity"/>
    <property type="evidence" value="ECO:0007669"/>
    <property type="project" value="InterPro"/>
</dbReference>
<dbReference type="GO" id="GO:0000703">
    <property type="term" value="F:oxidized pyrimidine nucleobase lesion DNA N-glycosylase activity"/>
    <property type="evidence" value="ECO:0007669"/>
    <property type="project" value="TreeGrafter"/>
</dbReference>
<evidence type="ECO:0000256" key="6">
    <source>
        <dbReference type="ARBA" id="ARBA00023204"/>
    </source>
</evidence>
<dbReference type="Proteomes" id="UP001187531">
    <property type="component" value="Unassembled WGS sequence"/>
</dbReference>